<dbReference type="InterPro" id="IPR012340">
    <property type="entry name" value="NA-bd_OB-fold"/>
</dbReference>
<dbReference type="FunFam" id="3.30.70.380:FF:000001">
    <property type="entry name" value="Phenylalanine--tRNA ligase beta subunit"/>
    <property type="match status" value="1"/>
</dbReference>
<dbReference type="CDD" id="cd02796">
    <property type="entry name" value="tRNA_bind_bactPheRS"/>
    <property type="match status" value="1"/>
</dbReference>
<evidence type="ECO:0000256" key="7">
    <source>
        <dbReference type="ARBA" id="ARBA00022723"/>
    </source>
</evidence>
<evidence type="ECO:0000259" key="18">
    <source>
        <dbReference type="PROSITE" id="PS51447"/>
    </source>
</evidence>
<evidence type="ECO:0000259" key="19">
    <source>
        <dbReference type="PROSITE" id="PS51483"/>
    </source>
</evidence>
<dbReference type="RefSeq" id="WP_035850674.1">
    <property type="nucleotide sequence ID" value="NZ_KK073874.1"/>
</dbReference>
<keyword evidence="12 15" id="KW-0648">Protein biosynthesis</keyword>
<dbReference type="Pfam" id="PF17759">
    <property type="entry name" value="tRNA_synthFbeta"/>
    <property type="match status" value="1"/>
</dbReference>
<evidence type="ECO:0000256" key="13">
    <source>
        <dbReference type="ARBA" id="ARBA00023146"/>
    </source>
</evidence>
<dbReference type="SMART" id="SM00874">
    <property type="entry name" value="B5"/>
    <property type="match status" value="1"/>
</dbReference>
<dbReference type="HOGENOM" id="CLU_016891_0_0_11"/>
<dbReference type="NCBIfam" id="TIGR00472">
    <property type="entry name" value="pheT_bact"/>
    <property type="match status" value="1"/>
</dbReference>
<evidence type="ECO:0000313" key="20">
    <source>
        <dbReference type="EMBL" id="EXG81372.1"/>
    </source>
</evidence>
<evidence type="ECO:0000256" key="11">
    <source>
        <dbReference type="ARBA" id="ARBA00022884"/>
    </source>
</evidence>
<reference evidence="20 21" key="1">
    <citation type="submission" date="2013-07" db="EMBL/GenBank/DDBJ databases">
        <authorList>
            <consortium name="DOE Joint Genome Institute"/>
            <person name="Eisen J."/>
            <person name="Huntemann M."/>
            <person name="Han J."/>
            <person name="Chen A."/>
            <person name="Kyrpides N."/>
            <person name="Mavromatis K."/>
            <person name="Markowitz V."/>
            <person name="Palaniappan K."/>
            <person name="Ivanova N."/>
            <person name="Schaumberg A."/>
            <person name="Pati A."/>
            <person name="Liolios K."/>
            <person name="Nordberg H.P."/>
            <person name="Cantor M.N."/>
            <person name="Hua S.X."/>
            <person name="Woyke T."/>
        </authorList>
    </citation>
    <scope>NUCLEOTIDE SEQUENCE [LARGE SCALE GENOMIC DNA]</scope>
    <source>
        <strain evidence="20 21">DSM 44712</strain>
    </source>
</reference>
<dbReference type="InterPro" id="IPR005121">
    <property type="entry name" value="Fdx_antiC-bd"/>
</dbReference>
<dbReference type="PROSITE" id="PS51483">
    <property type="entry name" value="B5"/>
    <property type="match status" value="1"/>
</dbReference>
<sequence>MRVAVSWLGEYLDLSGRSAEEIDTAFVRAGLEVEAVHRPGAEISGPLVIGRVLSAEELTGFKKPIWYCRVDVGPEHNGDEGSRGIVCGAPNVATAEYVVASLPGAVLPGGFAIAARKTYGQVSDGMICSGRELGISDDHSGIIALSAAELPAGVEPGSDAAPVLGLDDVIFELAITPDRGYCFSVRGLARELASSLGVPFRDPASLVSVPAASGEVPHPVVVEDTVGCDRFYARAVRGLNPAAPSPLWMKRRLQAAGVRSISLAVDVTNYLMLELGQPMHAFDRARVTGPIVVRRGRPGERVTTLDGVDRAVSTEDLLITDDTGAIGLAAVMGGETTEIGPDTTVVLIEAAHWDPVTVARTARRHKLPSEASKRFERGVDPEMTAVAAEAAVRLLVEYGGAVADPGVLDLDARAAVEPIRLPVGLATRVVGVEYSRSVVERRLRDVGCTVTTGGEDELWVLPASWRPDLTDPIDLVEEVARLEGYDNIPSILPPTPSSPGLTDDQRRRRTVARALAEAGYVEVLSYPFVSPSIHDAFGLEADDPRRAAVRLANPLSDAEPEMRTSLLPGLLKAAQRNIGRGQRDVALYELGLVFSASGAGPAPRLGVDRRPTDEELAALYAAVPSQPRHVAVVLAGDRDPAGWWGAGRPASWADAIESARLVAAAAGVALTVRRGELAPWHPGRCAELVVDGQVVGHAGELHPRVVTALELPPRTAAMELDLSALPAPRVATAPVISPFPPALLDVALVVAESVPSAEVEKALVEGAGELLESVRLFDVYTGAQVGEGRKSLAFALTFRAADRTLTVEEATTSRDAAITQATTTHGASLRA</sequence>
<keyword evidence="4 15" id="KW-0963">Cytoplasm</keyword>
<comment type="catalytic activity">
    <reaction evidence="14 15">
        <text>tRNA(Phe) + L-phenylalanine + ATP = L-phenylalanyl-tRNA(Phe) + AMP + diphosphate + H(+)</text>
        <dbReference type="Rhea" id="RHEA:19413"/>
        <dbReference type="Rhea" id="RHEA-COMP:9668"/>
        <dbReference type="Rhea" id="RHEA-COMP:9699"/>
        <dbReference type="ChEBI" id="CHEBI:15378"/>
        <dbReference type="ChEBI" id="CHEBI:30616"/>
        <dbReference type="ChEBI" id="CHEBI:33019"/>
        <dbReference type="ChEBI" id="CHEBI:58095"/>
        <dbReference type="ChEBI" id="CHEBI:78442"/>
        <dbReference type="ChEBI" id="CHEBI:78531"/>
        <dbReference type="ChEBI" id="CHEBI:456215"/>
        <dbReference type="EC" id="6.1.1.20"/>
    </reaction>
</comment>
<dbReference type="SUPFAM" id="SSF46955">
    <property type="entry name" value="Putative DNA-binding domain"/>
    <property type="match status" value="1"/>
</dbReference>
<dbReference type="OrthoDB" id="9805455at2"/>
<comment type="similarity">
    <text evidence="2 15">Belongs to the phenylalanyl-tRNA synthetase beta subunit family. Type 1 subfamily.</text>
</comment>
<dbReference type="InterPro" id="IPR045864">
    <property type="entry name" value="aa-tRNA-synth_II/BPL/LPL"/>
</dbReference>
<feature type="domain" description="FDX-ACB" evidence="18">
    <location>
        <begin position="737"/>
        <end position="830"/>
    </location>
</feature>
<dbReference type="SUPFAM" id="SSF50249">
    <property type="entry name" value="Nucleic acid-binding proteins"/>
    <property type="match status" value="1"/>
</dbReference>
<dbReference type="Gene3D" id="3.50.40.10">
    <property type="entry name" value="Phenylalanyl-trna Synthetase, Chain B, domain 3"/>
    <property type="match status" value="1"/>
</dbReference>
<keyword evidence="11 16" id="KW-0694">RNA-binding</keyword>
<protein>
    <recommendedName>
        <fullName evidence="15">Phenylalanine--tRNA ligase beta subunit</fullName>
        <ecNumber evidence="15">6.1.1.20</ecNumber>
    </recommendedName>
    <alternativeName>
        <fullName evidence="15">Phenylalanyl-tRNA synthetase beta subunit</fullName>
        <shortName evidence="15">PheRS</shortName>
    </alternativeName>
</protein>
<evidence type="ECO:0000256" key="3">
    <source>
        <dbReference type="ARBA" id="ARBA00011209"/>
    </source>
</evidence>
<feature type="binding site" evidence="15">
    <location>
        <position position="477"/>
    </location>
    <ligand>
        <name>Mg(2+)</name>
        <dbReference type="ChEBI" id="CHEBI:18420"/>
        <note>shared with alpha subunit</note>
    </ligand>
</feature>
<dbReference type="InterPro" id="IPR036690">
    <property type="entry name" value="Fdx_antiC-bd_sf"/>
</dbReference>
<name>A0A010ZVY3_9ACTN</name>
<evidence type="ECO:0000256" key="4">
    <source>
        <dbReference type="ARBA" id="ARBA00022490"/>
    </source>
</evidence>
<keyword evidence="5 16" id="KW-0820">tRNA-binding</keyword>
<dbReference type="InterPro" id="IPR033714">
    <property type="entry name" value="tRNA_bind_bactPheRS"/>
</dbReference>
<evidence type="ECO:0000313" key="21">
    <source>
        <dbReference type="Proteomes" id="UP000021053"/>
    </source>
</evidence>
<dbReference type="Proteomes" id="UP000021053">
    <property type="component" value="Unassembled WGS sequence"/>
</dbReference>
<dbReference type="Pfam" id="PF01588">
    <property type="entry name" value="tRNA_bind"/>
    <property type="match status" value="1"/>
</dbReference>
<evidence type="ECO:0000256" key="14">
    <source>
        <dbReference type="ARBA" id="ARBA00049255"/>
    </source>
</evidence>
<dbReference type="Gene3D" id="3.30.70.380">
    <property type="entry name" value="Ferrodoxin-fold anticodon-binding domain"/>
    <property type="match status" value="1"/>
</dbReference>
<keyword evidence="21" id="KW-1185">Reference proteome</keyword>
<accession>A0A010ZVY3</accession>
<feature type="binding site" evidence="15">
    <location>
        <position position="474"/>
    </location>
    <ligand>
        <name>Mg(2+)</name>
        <dbReference type="ChEBI" id="CHEBI:18420"/>
        <note>shared with alpha subunit</note>
    </ligand>
</feature>
<dbReference type="HAMAP" id="MF_00283">
    <property type="entry name" value="Phe_tRNA_synth_beta1"/>
    <property type="match status" value="1"/>
</dbReference>
<feature type="binding site" evidence="15">
    <location>
        <position position="468"/>
    </location>
    <ligand>
        <name>Mg(2+)</name>
        <dbReference type="ChEBI" id="CHEBI:18420"/>
        <note>shared with alpha subunit</note>
    </ligand>
</feature>
<evidence type="ECO:0000256" key="10">
    <source>
        <dbReference type="ARBA" id="ARBA00022842"/>
    </source>
</evidence>
<dbReference type="EC" id="6.1.1.20" evidence="15"/>
<gene>
    <name evidence="15" type="primary">pheT</name>
    <name evidence="20" type="ORF">CryarDRAFT_2483</name>
</gene>
<dbReference type="SMART" id="SM00896">
    <property type="entry name" value="FDX-ACB"/>
    <property type="match status" value="1"/>
</dbReference>
<keyword evidence="7 15" id="KW-0479">Metal-binding</keyword>
<dbReference type="EMBL" id="JFBT01000001">
    <property type="protein sequence ID" value="EXG81372.1"/>
    <property type="molecule type" value="Genomic_DNA"/>
</dbReference>
<dbReference type="AlphaFoldDB" id="A0A010ZVY3"/>
<organism evidence="20 21">
    <name type="scientific">Cryptosporangium arvum DSM 44712</name>
    <dbReference type="NCBI Taxonomy" id="927661"/>
    <lineage>
        <taxon>Bacteria</taxon>
        <taxon>Bacillati</taxon>
        <taxon>Actinomycetota</taxon>
        <taxon>Actinomycetes</taxon>
        <taxon>Cryptosporangiales</taxon>
        <taxon>Cryptosporangiaceae</taxon>
        <taxon>Cryptosporangium</taxon>
    </lineage>
</organism>
<dbReference type="Pfam" id="PF03147">
    <property type="entry name" value="FDX-ACB"/>
    <property type="match status" value="1"/>
</dbReference>
<dbReference type="Gene3D" id="3.30.56.10">
    <property type="match status" value="2"/>
</dbReference>
<dbReference type="Gene3D" id="2.40.50.140">
    <property type="entry name" value="Nucleic acid-binding proteins"/>
    <property type="match status" value="1"/>
</dbReference>
<comment type="cofactor">
    <cofactor evidence="15">
        <name>Mg(2+)</name>
        <dbReference type="ChEBI" id="CHEBI:18420"/>
    </cofactor>
    <text evidence="15">Binds 2 magnesium ions per tetramer.</text>
</comment>
<dbReference type="SUPFAM" id="SSF54991">
    <property type="entry name" value="Anticodon-binding domain of PheRS"/>
    <property type="match status" value="1"/>
</dbReference>
<dbReference type="CDD" id="cd00769">
    <property type="entry name" value="PheRS_beta_core"/>
    <property type="match status" value="1"/>
</dbReference>
<evidence type="ECO:0000256" key="2">
    <source>
        <dbReference type="ARBA" id="ARBA00008653"/>
    </source>
</evidence>
<dbReference type="GO" id="GO:0000049">
    <property type="term" value="F:tRNA binding"/>
    <property type="evidence" value="ECO:0007669"/>
    <property type="project" value="UniProtKB-UniRule"/>
</dbReference>
<evidence type="ECO:0000256" key="15">
    <source>
        <dbReference type="HAMAP-Rule" id="MF_00283"/>
    </source>
</evidence>
<dbReference type="SUPFAM" id="SSF55681">
    <property type="entry name" value="Class II aaRS and biotin synthetases"/>
    <property type="match status" value="1"/>
</dbReference>
<evidence type="ECO:0000256" key="8">
    <source>
        <dbReference type="ARBA" id="ARBA00022741"/>
    </source>
</evidence>
<keyword evidence="10 15" id="KW-0460">Magnesium</keyword>
<dbReference type="GO" id="GO:0004826">
    <property type="term" value="F:phenylalanine-tRNA ligase activity"/>
    <property type="evidence" value="ECO:0007669"/>
    <property type="project" value="UniProtKB-UniRule"/>
</dbReference>
<dbReference type="PROSITE" id="PS51447">
    <property type="entry name" value="FDX_ACB"/>
    <property type="match status" value="1"/>
</dbReference>
<dbReference type="GO" id="GO:0000287">
    <property type="term" value="F:magnesium ion binding"/>
    <property type="evidence" value="ECO:0007669"/>
    <property type="project" value="UniProtKB-UniRule"/>
</dbReference>
<dbReference type="SUPFAM" id="SSF56037">
    <property type="entry name" value="PheT/TilS domain"/>
    <property type="match status" value="1"/>
</dbReference>
<dbReference type="InterPro" id="IPR005146">
    <property type="entry name" value="B3/B4_tRNA-bd"/>
</dbReference>
<dbReference type="InterPro" id="IPR045060">
    <property type="entry name" value="Phe-tRNA-ligase_IIc_bsu"/>
</dbReference>
<dbReference type="PROSITE" id="PS50886">
    <property type="entry name" value="TRBD"/>
    <property type="match status" value="1"/>
</dbReference>
<dbReference type="FunFam" id="3.50.40.10:FF:000001">
    <property type="entry name" value="Phenylalanine--tRNA ligase beta subunit"/>
    <property type="match status" value="1"/>
</dbReference>
<dbReference type="Pfam" id="PF03483">
    <property type="entry name" value="B3_4"/>
    <property type="match status" value="1"/>
</dbReference>
<feature type="domain" description="B5" evidence="19">
    <location>
        <begin position="414"/>
        <end position="490"/>
    </location>
</feature>
<evidence type="ECO:0000259" key="17">
    <source>
        <dbReference type="PROSITE" id="PS50886"/>
    </source>
</evidence>
<dbReference type="PANTHER" id="PTHR10947:SF0">
    <property type="entry name" value="PHENYLALANINE--TRNA LIGASE BETA SUBUNIT"/>
    <property type="match status" value="1"/>
</dbReference>
<dbReference type="InterPro" id="IPR005147">
    <property type="entry name" value="tRNA_synthase_B5-dom"/>
</dbReference>
<evidence type="ECO:0000256" key="1">
    <source>
        <dbReference type="ARBA" id="ARBA00004496"/>
    </source>
</evidence>
<keyword evidence="13 15" id="KW-0030">Aminoacyl-tRNA synthetase</keyword>
<comment type="caution">
    <text evidence="20">The sequence shown here is derived from an EMBL/GenBank/DDBJ whole genome shotgun (WGS) entry which is preliminary data.</text>
</comment>
<evidence type="ECO:0000256" key="6">
    <source>
        <dbReference type="ARBA" id="ARBA00022598"/>
    </source>
</evidence>
<evidence type="ECO:0000256" key="16">
    <source>
        <dbReference type="PROSITE-ProRule" id="PRU00209"/>
    </source>
</evidence>
<dbReference type="SMART" id="SM00873">
    <property type="entry name" value="B3_4"/>
    <property type="match status" value="1"/>
</dbReference>
<keyword evidence="6 15" id="KW-0436">Ligase</keyword>
<dbReference type="PATRIC" id="fig|927661.3.peg.2446"/>
<dbReference type="Gene3D" id="3.30.930.10">
    <property type="entry name" value="Bira Bifunctional Protein, Domain 2"/>
    <property type="match status" value="1"/>
</dbReference>
<proteinExistence type="inferred from homology"/>
<dbReference type="InterPro" id="IPR020825">
    <property type="entry name" value="Phe-tRNA_synthase-like_B3/B4"/>
</dbReference>
<feature type="domain" description="TRNA-binding" evidence="17">
    <location>
        <begin position="41"/>
        <end position="157"/>
    </location>
</feature>
<dbReference type="Pfam" id="PF03484">
    <property type="entry name" value="B5"/>
    <property type="match status" value="1"/>
</dbReference>
<comment type="subcellular location">
    <subcellularLocation>
        <location evidence="1 15">Cytoplasm</location>
    </subcellularLocation>
</comment>
<dbReference type="InterPro" id="IPR004532">
    <property type="entry name" value="Phe-tRNA-ligase_IIc_bsu_bact"/>
</dbReference>
<dbReference type="InterPro" id="IPR002547">
    <property type="entry name" value="tRNA-bd_dom"/>
</dbReference>
<evidence type="ECO:0000256" key="9">
    <source>
        <dbReference type="ARBA" id="ARBA00022840"/>
    </source>
</evidence>
<dbReference type="PANTHER" id="PTHR10947">
    <property type="entry name" value="PHENYLALANYL-TRNA SYNTHETASE BETA CHAIN AND LEUCINE-RICH REPEAT-CONTAINING PROTEIN 47"/>
    <property type="match status" value="1"/>
</dbReference>
<feature type="binding site" evidence="15">
    <location>
        <position position="478"/>
    </location>
    <ligand>
        <name>Mg(2+)</name>
        <dbReference type="ChEBI" id="CHEBI:18420"/>
        <note>shared with alpha subunit</note>
    </ligand>
</feature>
<keyword evidence="8 15" id="KW-0547">Nucleotide-binding</keyword>
<evidence type="ECO:0000256" key="5">
    <source>
        <dbReference type="ARBA" id="ARBA00022555"/>
    </source>
</evidence>
<dbReference type="InterPro" id="IPR009061">
    <property type="entry name" value="DNA-bd_dom_put_sf"/>
</dbReference>
<dbReference type="GO" id="GO:0005524">
    <property type="term" value="F:ATP binding"/>
    <property type="evidence" value="ECO:0007669"/>
    <property type="project" value="UniProtKB-UniRule"/>
</dbReference>
<dbReference type="FunFam" id="3.30.930.10:FF:000130">
    <property type="entry name" value="Phenylalanine--tRNA ligase beta subunit"/>
    <property type="match status" value="1"/>
</dbReference>
<comment type="subunit">
    <text evidence="3 15">Tetramer of two alpha and two beta subunits.</text>
</comment>
<evidence type="ECO:0000256" key="12">
    <source>
        <dbReference type="ARBA" id="ARBA00022917"/>
    </source>
</evidence>
<keyword evidence="9 15" id="KW-0067">ATP-binding</keyword>
<dbReference type="GO" id="GO:0006432">
    <property type="term" value="P:phenylalanyl-tRNA aminoacylation"/>
    <property type="evidence" value="ECO:0007669"/>
    <property type="project" value="UniProtKB-UniRule"/>
</dbReference>
<dbReference type="GO" id="GO:0009328">
    <property type="term" value="C:phenylalanine-tRNA ligase complex"/>
    <property type="evidence" value="ECO:0007669"/>
    <property type="project" value="TreeGrafter"/>
</dbReference>
<dbReference type="InterPro" id="IPR041616">
    <property type="entry name" value="PheRS_beta_core"/>
</dbReference>